<sequence length="83" mass="9612">MHFLTLRVKLRHQWQCKQRWKVLETVEGDCGPIVEPLFWEIQQEGFTPTSRSNSLLNRDCLEFRATASSVCEKQATGTTDTAR</sequence>
<dbReference type="AlphaFoldDB" id="A0A8T0HRG8"/>
<organism evidence="1 2">
    <name type="scientific">Ceratodon purpureus</name>
    <name type="common">Fire moss</name>
    <name type="synonym">Dicranum purpureum</name>
    <dbReference type="NCBI Taxonomy" id="3225"/>
    <lineage>
        <taxon>Eukaryota</taxon>
        <taxon>Viridiplantae</taxon>
        <taxon>Streptophyta</taxon>
        <taxon>Embryophyta</taxon>
        <taxon>Bryophyta</taxon>
        <taxon>Bryophytina</taxon>
        <taxon>Bryopsida</taxon>
        <taxon>Dicranidae</taxon>
        <taxon>Pseudoditrichales</taxon>
        <taxon>Ditrichaceae</taxon>
        <taxon>Ceratodon</taxon>
    </lineage>
</organism>
<comment type="caution">
    <text evidence="1">The sequence shown here is derived from an EMBL/GenBank/DDBJ whole genome shotgun (WGS) entry which is preliminary data.</text>
</comment>
<accession>A0A8T0HRG8</accession>
<proteinExistence type="predicted"/>
<name>A0A8T0HRG8_CERPU</name>
<reference evidence="1" key="1">
    <citation type="submission" date="2020-06" db="EMBL/GenBank/DDBJ databases">
        <title>WGS assembly of Ceratodon purpureus strain R40.</title>
        <authorList>
            <person name="Carey S.B."/>
            <person name="Jenkins J."/>
            <person name="Shu S."/>
            <person name="Lovell J.T."/>
            <person name="Sreedasyam A."/>
            <person name="Maumus F."/>
            <person name="Tiley G.P."/>
            <person name="Fernandez-Pozo N."/>
            <person name="Barry K."/>
            <person name="Chen C."/>
            <person name="Wang M."/>
            <person name="Lipzen A."/>
            <person name="Daum C."/>
            <person name="Saski C.A."/>
            <person name="Payton A.C."/>
            <person name="Mcbreen J.C."/>
            <person name="Conrad R.E."/>
            <person name="Kollar L.M."/>
            <person name="Olsson S."/>
            <person name="Huttunen S."/>
            <person name="Landis J.B."/>
            <person name="Wickett N.J."/>
            <person name="Johnson M.G."/>
            <person name="Rensing S.A."/>
            <person name="Grimwood J."/>
            <person name="Schmutz J."/>
            <person name="Mcdaniel S.F."/>
        </authorList>
    </citation>
    <scope>NUCLEOTIDE SEQUENCE</scope>
    <source>
        <strain evidence="1">R40</strain>
    </source>
</reference>
<gene>
    <name evidence="1" type="ORF">KC19_VG190400</name>
</gene>
<dbReference type="EMBL" id="CM026426">
    <property type="protein sequence ID" value="KAG0573580.1"/>
    <property type="molecule type" value="Genomic_DNA"/>
</dbReference>
<evidence type="ECO:0000313" key="1">
    <source>
        <dbReference type="EMBL" id="KAG0573580.1"/>
    </source>
</evidence>
<dbReference type="Proteomes" id="UP000822688">
    <property type="component" value="Chromosome V"/>
</dbReference>
<protein>
    <submittedName>
        <fullName evidence="1">Uncharacterized protein</fullName>
    </submittedName>
</protein>
<keyword evidence="2" id="KW-1185">Reference proteome</keyword>
<evidence type="ECO:0000313" key="2">
    <source>
        <dbReference type="Proteomes" id="UP000822688"/>
    </source>
</evidence>